<gene>
    <name evidence="3" type="ORF">PAC_18287</name>
</gene>
<feature type="compositionally biased region" description="Polar residues" evidence="1">
    <location>
        <begin position="65"/>
        <end position="77"/>
    </location>
</feature>
<dbReference type="AlphaFoldDB" id="A0A1L7XTT0"/>
<evidence type="ECO:0000313" key="4">
    <source>
        <dbReference type="Proteomes" id="UP000184330"/>
    </source>
</evidence>
<keyword evidence="2" id="KW-1133">Transmembrane helix</keyword>
<keyword evidence="2" id="KW-0472">Membrane</keyword>
<feature type="transmembrane region" description="Helical" evidence="2">
    <location>
        <begin position="545"/>
        <end position="565"/>
    </location>
</feature>
<proteinExistence type="predicted"/>
<evidence type="ECO:0000256" key="2">
    <source>
        <dbReference type="SAM" id="Phobius"/>
    </source>
</evidence>
<feature type="region of interest" description="Disordered" evidence="1">
    <location>
        <begin position="198"/>
        <end position="220"/>
    </location>
</feature>
<feature type="region of interest" description="Disordered" evidence="1">
    <location>
        <begin position="1"/>
        <end position="48"/>
    </location>
</feature>
<feature type="compositionally biased region" description="Pro residues" evidence="1">
    <location>
        <begin position="20"/>
        <end position="46"/>
    </location>
</feature>
<accession>A0A1L7XTT0</accession>
<evidence type="ECO:0000256" key="1">
    <source>
        <dbReference type="SAM" id="MobiDB-lite"/>
    </source>
</evidence>
<evidence type="ECO:0000313" key="3">
    <source>
        <dbReference type="EMBL" id="CZR68388.1"/>
    </source>
</evidence>
<protein>
    <submittedName>
        <fullName evidence="3">Uncharacterized protein</fullName>
    </submittedName>
</protein>
<dbReference type="Proteomes" id="UP000184330">
    <property type="component" value="Unassembled WGS sequence"/>
</dbReference>
<keyword evidence="4" id="KW-1185">Reference proteome</keyword>
<feature type="compositionally biased region" description="Low complexity" evidence="1">
    <location>
        <begin position="209"/>
        <end position="220"/>
    </location>
</feature>
<reference evidence="3 4" key="1">
    <citation type="submission" date="2016-03" db="EMBL/GenBank/DDBJ databases">
        <authorList>
            <person name="Ploux O."/>
        </authorList>
    </citation>
    <scope>NUCLEOTIDE SEQUENCE [LARGE SCALE GENOMIC DNA]</scope>
    <source>
        <strain evidence="3 4">UAMH 11012</strain>
    </source>
</reference>
<feature type="transmembrane region" description="Helical" evidence="2">
    <location>
        <begin position="504"/>
        <end position="525"/>
    </location>
</feature>
<feature type="region of interest" description="Disordered" evidence="1">
    <location>
        <begin position="64"/>
        <end position="102"/>
    </location>
</feature>
<sequence length="606" mass="67120">MFPQHPGNRQSLTIRTMNQPSPPAAQQPTPSSPPHQPYPNYPLPIPPDKHAKALQLYKQYKLEKQLSQQPQSATSNHHGFHLSVPGPAPPRSTTSVASSRRHRALSISTSNYDAVTDLSSVVSFDDNESLTSRGRPDELMSFDGKKIKQRRRSKLNPTKRAKAALVRCLGSCWVCRSRRVPCPLEHHDIQSLEKLWQASEGHRPPQHKTSSSGSSTSQGTTTFSAIKEENISSSSQSDALAGIGGDLGSELLGQYGAFDPTLDIQSPGGVNGDQRSQVPAPATLNLVAPNLPVLDPNPYSSYQNGQMIAIGVYRNGLFYCQHLDGLCQEYFEDADMLQLHFELFHFAFTRIDPAYRYICSAETCLLMNDNATGPCYNCGSHNTIEPWIYGHYIRVPSFQRHAPDGQPVQGYNDFQPPFSSYSFSSMDSQWNSDTNNDKYSDFNTPSNFAFQNGNPYGGSYDYNASQRSDNGDSQSPFGGARYLSREAAPQVCAKVEQKCERQAYLALGLWLIAFITVSSIHDWIFPKARTVFPAAADAFGTHLPAVGFLGIIASFAMSFSVKHLASQRSRRARSSRRLFEVIDPSNFSSNYKEITSLAYMNIGGWL</sequence>
<keyword evidence="2" id="KW-0812">Transmembrane</keyword>
<dbReference type="OrthoDB" id="3921198at2759"/>
<dbReference type="EMBL" id="FJOG01000054">
    <property type="protein sequence ID" value="CZR68388.1"/>
    <property type="molecule type" value="Genomic_DNA"/>
</dbReference>
<organism evidence="3 4">
    <name type="scientific">Phialocephala subalpina</name>
    <dbReference type="NCBI Taxonomy" id="576137"/>
    <lineage>
        <taxon>Eukaryota</taxon>
        <taxon>Fungi</taxon>
        <taxon>Dikarya</taxon>
        <taxon>Ascomycota</taxon>
        <taxon>Pezizomycotina</taxon>
        <taxon>Leotiomycetes</taxon>
        <taxon>Helotiales</taxon>
        <taxon>Mollisiaceae</taxon>
        <taxon>Phialocephala</taxon>
        <taxon>Phialocephala fortinii species complex</taxon>
    </lineage>
</organism>
<feature type="compositionally biased region" description="Polar residues" evidence="1">
    <location>
        <begin position="7"/>
        <end position="18"/>
    </location>
</feature>
<name>A0A1L7XTT0_9HELO</name>